<dbReference type="Gene3D" id="3.30.420.10">
    <property type="entry name" value="Ribonuclease H-like superfamily/Ribonuclease H"/>
    <property type="match status" value="1"/>
</dbReference>
<sequence length="78" mass="9150">MTKQWYVHDILLPHVLPLMQWLPGAIFQQDNAWPYTRRVSKGCLNTVTTLPWLACSLDLSPIEHIWHHLGWRIGHPTI</sequence>
<organism evidence="1 2">
    <name type="scientific">Trichonephila clavipes</name>
    <name type="common">Golden silk orbweaver</name>
    <name type="synonym">Nephila clavipes</name>
    <dbReference type="NCBI Taxonomy" id="2585209"/>
    <lineage>
        <taxon>Eukaryota</taxon>
        <taxon>Metazoa</taxon>
        <taxon>Ecdysozoa</taxon>
        <taxon>Arthropoda</taxon>
        <taxon>Chelicerata</taxon>
        <taxon>Arachnida</taxon>
        <taxon>Araneae</taxon>
        <taxon>Araneomorphae</taxon>
        <taxon>Entelegynae</taxon>
        <taxon>Araneoidea</taxon>
        <taxon>Nephilidae</taxon>
        <taxon>Trichonephila</taxon>
    </lineage>
</organism>
<dbReference type="EMBL" id="BMAU01021178">
    <property type="protein sequence ID" value="GFX94500.1"/>
    <property type="molecule type" value="Genomic_DNA"/>
</dbReference>
<protein>
    <submittedName>
        <fullName evidence="1">Transposable element Tcb2 transposase</fullName>
    </submittedName>
</protein>
<dbReference type="InterPro" id="IPR036397">
    <property type="entry name" value="RNaseH_sf"/>
</dbReference>
<gene>
    <name evidence="1" type="primary">X975_04033</name>
    <name evidence="1" type="ORF">TNCV_3087291</name>
</gene>
<evidence type="ECO:0000313" key="2">
    <source>
        <dbReference type="Proteomes" id="UP000887159"/>
    </source>
</evidence>
<proteinExistence type="predicted"/>
<dbReference type="GO" id="GO:0003676">
    <property type="term" value="F:nucleic acid binding"/>
    <property type="evidence" value="ECO:0007669"/>
    <property type="project" value="InterPro"/>
</dbReference>
<dbReference type="Proteomes" id="UP000887159">
    <property type="component" value="Unassembled WGS sequence"/>
</dbReference>
<evidence type="ECO:0000313" key="1">
    <source>
        <dbReference type="EMBL" id="GFX94500.1"/>
    </source>
</evidence>
<dbReference type="AlphaFoldDB" id="A0A8X6RQ94"/>
<reference evidence="1" key="1">
    <citation type="submission" date="2020-08" db="EMBL/GenBank/DDBJ databases">
        <title>Multicomponent nature underlies the extraordinary mechanical properties of spider dragline silk.</title>
        <authorList>
            <person name="Kono N."/>
            <person name="Nakamura H."/>
            <person name="Mori M."/>
            <person name="Yoshida Y."/>
            <person name="Ohtoshi R."/>
            <person name="Malay A.D."/>
            <person name="Moran D.A.P."/>
            <person name="Tomita M."/>
            <person name="Numata K."/>
            <person name="Arakawa K."/>
        </authorList>
    </citation>
    <scope>NUCLEOTIDE SEQUENCE</scope>
</reference>
<name>A0A8X6RQ94_TRICX</name>
<accession>A0A8X6RQ94</accession>
<comment type="caution">
    <text evidence="1">The sequence shown here is derived from an EMBL/GenBank/DDBJ whole genome shotgun (WGS) entry which is preliminary data.</text>
</comment>
<keyword evidence="2" id="KW-1185">Reference proteome</keyword>